<accession>A0A085BLG4</accession>
<dbReference type="RefSeq" id="WP_034973057.1">
    <property type="nucleotide sequence ID" value="NZ_FOFI01000002.1"/>
</dbReference>
<comment type="caution">
    <text evidence="1">The sequence shown here is derived from an EMBL/GenBank/DDBJ whole genome shotgun (WGS) entry which is preliminary data.</text>
</comment>
<dbReference type="EMBL" id="JPLY01000001">
    <property type="protein sequence ID" value="KFC23309.1"/>
    <property type="molecule type" value="Genomic_DNA"/>
</dbReference>
<proteinExistence type="predicted"/>
<name>A0A085BLG4_9FLAO</name>
<evidence type="ECO:0000313" key="2">
    <source>
        <dbReference type="Proteomes" id="UP000028623"/>
    </source>
</evidence>
<dbReference type="STRING" id="421072.SAMN04488097_1276"/>
<evidence type="ECO:0008006" key="3">
    <source>
        <dbReference type="Google" id="ProtNLM"/>
    </source>
</evidence>
<sequence length="182" mass="20578">MRRLVYALALFVGIHVQSQEKTSVEKSVTGIQVGFFGAEFYNEARLADHFTLRSQLELYPSIWGGDMYSKTGFALTPAISLTPKFYYNLQKRTDAGKNTTNNSGNYLALKVEYIPDWFVISNTKNLSVSETISVVPTWGLRRNFAKHFNYEFKAGLGIGKILKKGYSTQVIPDLSFKVGYDF</sequence>
<dbReference type="AlphaFoldDB" id="A0A085BLG4"/>
<keyword evidence="2" id="KW-1185">Reference proteome</keyword>
<organism evidence="1 2">
    <name type="scientific">Epilithonimonas lactis</name>
    <dbReference type="NCBI Taxonomy" id="421072"/>
    <lineage>
        <taxon>Bacteria</taxon>
        <taxon>Pseudomonadati</taxon>
        <taxon>Bacteroidota</taxon>
        <taxon>Flavobacteriia</taxon>
        <taxon>Flavobacteriales</taxon>
        <taxon>Weeksellaceae</taxon>
        <taxon>Chryseobacterium group</taxon>
        <taxon>Epilithonimonas</taxon>
    </lineage>
</organism>
<gene>
    <name evidence="1" type="ORF">IO89_01580</name>
</gene>
<evidence type="ECO:0000313" key="1">
    <source>
        <dbReference type="EMBL" id="KFC23309.1"/>
    </source>
</evidence>
<dbReference type="Proteomes" id="UP000028623">
    <property type="component" value="Unassembled WGS sequence"/>
</dbReference>
<protein>
    <recommendedName>
        <fullName evidence="3">DUF3575 domain-containing protein</fullName>
    </recommendedName>
</protein>
<dbReference type="OrthoDB" id="883248at2"/>
<reference evidence="1 2" key="1">
    <citation type="submission" date="2014-07" db="EMBL/GenBank/DDBJ databases">
        <title>Epilithonimonas lactis LMG 22401 Genome.</title>
        <authorList>
            <person name="Pipes S.E."/>
            <person name="Stropko S.J."/>
        </authorList>
    </citation>
    <scope>NUCLEOTIDE SEQUENCE [LARGE SCALE GENOMIC DNA]</scope>
    <source>
        <strain evidence="1 2">LMG 24401</strain>
    </source>
</reference>
<dbReference type="eggNOG" id="ENOG50306XS">
    <property type="taxonomic scope" value="Bacteria"/>
</dbReference>